<gene>
    <name evidence="4" type="ORF">O3H35_08990</name>
    <name evidence="3" type="ORF">O3H54_03870</name>
</gene>
<dbReference type="InterPro" id="IPR002931">
    <property type="entry name" value="Transglutaminase-like"/>
</dbReference>
<feature type="compositionally biased region" description="Low complexity" evidence="1">
    <location>
        <begin position="57"/>
        <end position="84"/>
    </location>
</feature>
<reference evidence="4" key="1">
    <citation type="submission" date="2022-12" db="EMBL/GenBank/DDBJ databases">
        <title>Reclassification of two methanogenic archaea species isolated from the Kolyma lowland permafrost.</title>
        <authorList>
            <person name="Trubitsyn V.E."/>
            <person name="Rivkina E.M."/>
            <person name="Shcherbakova V.A."/>
        </authorList>
    </citation>
    <scope>NUCLEOTIDE SEQUENCE</scope>
    <source>
        <strain evidence="3">M2</strain>
        <strain evidence="4">MK4</strain>
    </source>
</reference>
<proteinExistence type="predicted"/>
<feature type="region of interest" description="Disordered" evidence="1">
    <location>
        <begin position="1"/>
        <end position="45"/>
    </location>
</feature>
<dbReference type="PANTHER" id="PTHR33490:SF3">
    <property type="entry name" value="CONSERVED INTEGRAL MEMBRANE PROTEIN"/>
    <property type="match status" value="1"/>
</dbReference>
<dbReference type="Pfam" id="PF01841">
    <property type="entry name" value="Transglut_core"/>
    <property type="match status" value="1"/>
</dbReference>
<evidence type="ECO:0000313" key="4">
    <source>
        <dbReference type="EMBL" id="MCZ3372770.1"/>
    </source>
</evidence>
<keyword evidence="5" id="KW-1185">Reference proteome</keyword>
<feature type="domain" description="Transglutaminase-like" evidence="2">
    <location>
        <begin position="368"/>
        <end position="428"/>
    </location>
</feature>
<dbReference type="InterPro" id="IPR038765">
    <property type="entry name" value="Papain-like_cys_pep_sf"/>
</dbReference>
<dbReference type="EMBL" id="JAPVER010000018">
    <property type="protein sequence ID" value="MCZ3365015.1"/>
    <property type="molecule type" value="Genomic_DNA"/>
</dbReference>
<accession>A0A9E5A3F0</accession>
<name>A0A9E5A3F0_9EURY</name>
<dbReference type="InterPro" id="IPR018975">
    <property type="entry name" value="Pseudomurein-binding_repeat"/>
</dbReference>
<dbReference type="SUPFAM" id="SSF54001">
    <property type="entry name" value="Cysteine proteinases"/>
    <property type="match status" value="1"/>
</dbReference>
<evidence type="ECO:0000259" key="2">
    <source>
        <dbReference type="SMART" id="SM00460"/>
    </source>
</evidence>
<dbReference type="EMBL" id="JAPVES010000030">
    <property type="protein sequence ID" value="MCZ3372770.1"/>
    <property type="molecule type" value="Genomic_DNA"/>
</dbReference>
<dbReference type="SMART" id="SM00460">
    <property type="entry name" value="TGc"/>
    <property type="match status" value="1"/>
</dbReference>
<dbReference type="Proteomes" id="UP001068021">
    <property type="component" value="Unassembled WGS sequence"/>
</dbReference>
<feature type="region of interest" description="Disordered" evidence="1">
    <location>
        <begin position="57"/>
        <end position="118"/>
    </location>
</feature>
<evidence type="ECO:0000256" key="1">
    <source>
        <dbReference type="SAM" id="MobiDB-lite"/>
    </source>
</evidence>
<feature type="compositionally biased region" description="Low complexity" evidence="1">
    <location>
        <begin position="35"/>
        <end position="45"/>
    </location>
</feature>
<dbReference type="RefSeq" id="WP_052375755.1">
    <property type="nucleotide sequence ID" value="NZ_JAPVER010000018.1"/>
</dbReference>
<organism evidence="4">
    <name type="scientific">Methanobacterium veterum</name>
    <dbReference type="NCBI Taxonomy" id="408577"/>
    <lineage>
        <taxon>Archaea</taxon>
        <taxon>Methanobacteriati</taxon>
        <taxon>Methanobacteriota</taxon>
        <taxon>Methanomada group</taxon>
        <taxon>Methanobacteria</taxon>
        <taxon>Methanobacteriales</taxon>
        <taxon>Methanobacteriaceae</taxon>
        <taxon>Methanobacterium</taxon>
    </lineage>
</organism>
<dbReference type="Gene3D" id="3.10.620.30">
    <property type="match status" value="1"/>
</dbReference>
<dbReference type="PANTHER" id="PTHR33490">
    <property type="entry name" value="BLR5614 PROTEIN-RELATED"/>
    <property type="match status" value="1"/>
</dbReference>
<evidence type="ECO:0000313" key="5">
    <source>
        <dbReference type="Proteomes" id="UP001068021"/>
    </source>
</evidence>
<protein>
    <recommendedName>
        <fullName evidence="2">Transglutaminase-like domain-containing protein</fullName>
    </recommendedName>
</protein>
<feature type="compositionally biased region" description="Polar residues" evidence="1">
    <location>
        <begin position="1"/>
        <end position="21"/>
    </location>
</feature>
<dbReference type="Pfam" id="PF09373">
    <property type="entry name" value="PMBR"/>
    <property type="match status" value="3"/>
</dbReference>
<comment type="caution">
    <text evidence="4">The sequence shown here is derived from an EMBL/GenBank/DDBJ whole genome shotgun (WGS) entry which is preliminary data.</text>
</comment>
<dbReference type="AlphaFoldDB" id="A0A9E5A3F0"/>
<evidence type="ECO:0000313" key="3">
    <source>
        <dbReference type="EMBL" id="MCZ3365015.1"/>
    </source>
</evidence>
<feature type="compositionally biased region" description="Low complexity" evidence="1">
    <location>
        <begin position="95"/>
        <end position="111"/>
    </location>
</feature>
<sequence length="455" mass="49234">MQGNAGIHTNDTDNENGSVVNETDESVKTVEDTSTDTSNASTNQTAVETQAVAQDRANTSANQTATNLTATSTNSTSKNSTNTETDTKNAVQTAVNNSKNSTVTKTNTMNNATSTQTQSVGYKTISSDSSKKYAAAGETKVSKSFTVKQINDAAAKVKAYIETHHVLPSYVTIGTTQVQMSDFLKLLTANLLQLNSGKTTSITLKSILSAPKPTESVKSGTINKAGYLDLAKRVNAFINTNGILPNYANSNLGKLNYKSLIYMFSKITAFYNTNSRLPNYVTVNPWSKVGTSDTSPSTPSTPVPASLQKYLKATKNCQVTNSQIQALAKSITSGKSSTYAKASAIFNWVRDNIKYDFYYNSIKGATGALTSKSANCCDTSNLLVALERAAGIPARYEHGYCKFSKNWYGHVWTQVYVDGKWYRADAISYSNTFGVINNWNTSTATIYGTYTSLPW</sequence>
<dbReference type="Proteomes" id="UP001074446">
    <property type="component" value="Unassembled WGS sequence"/>
</dbReference>